<dbReference type="EC" id="3.5.4.6" evidence="4"/>
<dbReference type="GO" id="GO:0046872">
    <property type="term" value="F:metal ion binding"/>
    <property type="evidence" value="ECO:0007669"/>
    <property type="project" value="UniProtKB-KW"/>
</dbReference>
<dbReference type="SUPFAM" id="SSF51556">
    <property type="entry name" value="Metallo-dependent hydrolases"/>
    <property type="match status" value="1"/>
</dbReference>
<keyword evidence="7" id="KW-0862">Zinc</keyword>
<evidence type="ECO:0000256" key="3">
    <source>
        <dbReference type="ARBA" id="ARBA00006676"/>
    </source>
</evidence>
<evidence type="ECO:0000313" key="9">
    <source>
        <dbReference type="Ensembl" id="ENSEBUP00000009284.1"/>
    </source>
</evidence>
<sequence length="348" mass="40329">MNQKHLLRFIKRTMKQDWNEVVHQEADGSLHTLSKVFTDLQLSAYDLSVDVLDVHADRNTFHRFDKFNAKYNPVGQSILREIFIKTDNHVEGRYFAHIVKEVMSDLEESKYQNSELRLSVYGRSRDEWNKLAHWAVKNNVHSKNVSWLIQIPRLYDIYHSKNQLQNFQEMLENIFLPLFEVTIDPSSDPDLHTFLQDVTGFDSVDDESSYLFILSVCTSVVVLPISCRQRGMPTFVLRPHCGEAGPVHHLVAGFLLAENISHGLLLRKVCSSALYLKGFSFWYGRKKEKKKSNGVCFLHDRFGNVLLSLRIWYIVVQVFVTATGSECIRMGLILVSPRKNRTWDNAHN</sequence>
<keyword evidence="10" id="KW-1185">Reference proteome</keyword>
<comment type="similarity">
    <text evidence="3">Belongs to the metallo-dependent hydrolases superfamily. Adenosine and AMP deaminases family.</text>
</comment>
<keyword evidence="5" id="KW-0479">Metal-binding</keyword>
<dbReference type="FunFam" id="4.10.800.20:FF:000001">
    <property type="entry name" value="AMP deaminase"/>
    <property type="match status" value="1"/>
</dbReference>
<dbReference type="GO" id="GO:0003876">
    <property type="term" value="F:AMP deaminase activity"/>
    <property type="evidence" value="ECO:0007669"/>
    <property type="project" value="UniProtKB-EC"/>
</dbReference>
<dbReference type="PANTHER" id="PTHR11359:SF3">
    <property type="entry name" value="AMP DEAMINASE 2"/>
    <property type="match status" value="1"/>
</dbReference>
<organism evidence="9 10">
    <name type="scientific">Eptatretus burgeri</name>
    <name type="common">Inshore hagfish</name>
    <dbReference type="NCBI Taxonomy" id="7764"/>
    <lineage>
        <taxon>Eukaryota</taxon>
        <taxon>Metazoa</taxon>
        <taxon>Chordata</taxon>
        <taxon>Craniata</taxon>
        <taxon>Vertebrata</taxon>
        <taxon>Cyclostomata</taxon>
        <taxon>Myxini</taxon>
        <taxon>Myxiniformes</taxon>
        <taxon>Myxinidae</taxon>
        <taxon>Eptatretinae</taxon>
        <taxon>Eptatretus</taxon>
    </lineage>
</organism>
<evidence type="ECO:0000256" key="5">
    <source>
        <dbReference type="ARBA" id="ARBA00022723"/>
    </source>
</evidence>
<protein>
    <recommendedName>
        <fullName evidence="4">AMP deaminase</fullName>
        <ecNumber evidence="4">3.5.4.6</ecNumber>
    </recommendedName>
</protein>
<name>A0A8C4Q3I2_EPTBU</name>
<dbReference type="Proteomes" id="UP000694388">
    <property type="component" value="Unplaced"/>
</dbReference>
<keyword evidence="8" id="KW-0546">Nucleotide metabolism</keyword>
<dbReference type="GeneTree" id="ENSGT00950000183011"/>
<reference evidence="9" key="1">
    <citation type="submission" date="2025-08" db="UniProtKB">
        <authorList>
            <consortium name="Ensembl"/>
        </authorList>
    </citation>
    <scope>IDENTIFICATION</scope>
</reference>
<evidence type="ECO:0000256" key="4">
    <source>
        <dbReference type="ARBA" id="ARBA00012775"/>
    </source>
</evidence>
<accession>A0A8C4Q3I2</accession>
<evidence type="ECO:0000256" key="2">
    <source>
        <dbReference type="ARBA" id="ARBA00004955"/>
    </source>
</evidence>
<evidence type="ECO:0000256" key="8">
    <source>
        <dbReference type="ARBA" id="ARBA00023080"/>
    </source>
</evidence>
<evidence type="ECO:0000256" key="6">
    <source>
        <dbReference type="ARBA" id="ARBA00022801"/>
    </source>
</evidence>
<dbReference type="AlphaFoldDB" id="A0A8C4Q3I2"/>
<dbReference type="GO" id="GO:0005829">
    <property type="term" value="C:cytosol"/>
    <property type="evidence" value="ECO:0007669"/>
    <property type="project" value="TreeGrafter"/>
</dbReference>
<proteinExistence type="inferred from homology"/>
<dbReference type="GO" id="GO:0046033">
    <property type="term" value="P:AMP metabolic process"/>
    <property type="evidence" value="ECO:0007669"/>
    <property type="project" value="TreeGrafter"/>
</dbReference>
<comment type="pathway">
    <text evidence="2">Purine metabolism; IMP biosynthesis via salvage pathway; IMP from AMP: step 1/1.</text>
</comment>
<keyword evidence="6" id="KW-0378">Hydrolase</keyword>
<dbReference type="Gene3D" id="4.10.800.20">
    <property type="match status" value="1"/>
</dbReference>
<evidence type="ECO:0000256" key="7">
    <source>
        <dbReference type="ARBA" id="ARBA00022833"/>
    </source>
</evidence>
<comment type="cofactor">
    <cofactor evidence="1">
        <name>Zn(2+)</name>
        <dbReference type="ChEBI" id="CHEBI:29105"/>
    </cofactor>
</comment>
<evidence type="ECO:0000313" key="10">
    <source>
        <dbReference type="Proteomes" id="UP000694388"/>
    </source>
</evidence>
<dbReference type="Ensembl" id="ENSEBUT00000009806.1">
    <property type="protein sequence ID" value="ENSEBUP00000009284.1"/>
    <property type="gene ID" value="ENSEBUG00000005977.1"/>
</dbReference>
<dbReference type="InterPro" id="IPR006329">
    <property type="entry name" value="AMPD"/>
</dbReference>
<reference evidence="9" key="2">
    <citation type="submission" date="2025-09" db="UniProtKB">
        <authorList>
            <consortium name="Ensembl"/>
        </authorList>
    </citation>
    <scope>IDENTIFICATION</scope>
</reference>
<dbReference type="GO" id="GO:0032264">
    <property type="term" value="P:IMP salvage"/>
    <property type="evidence" value="ECO:0007669"/>
    <property type="project" value="InterPro"/>
</dbReference>
<evidence type="ECO:0000256" key="1">
    <source>
        <dbReference type="ARBA" id="ARBA00001947"/>
    </source>
</evidence>
<dbReference type="InterPro" id="IPR032466">
    <property type="entry name" value="Metal_Hydrolase"/>
</dbReference>
<dbReference type="Pfam" id="PF19326">
    <property type="entry name" value="AMP_deaminase"/>
    <property type="match status" value="2"/>
</dbReference>
<dbReference type="Gene3D" id="3.20.20.140">
    <property type="entry name" value="Metal-dependent hydrolases"/>
    <property type="match status" value="2"/>
</dbReference>
<dbReference type="PANTHER" id="PTHR11359">
    <property type="entry name" value="AMP DEAMINASE"/>
    <property type="match status" value="1"/>
</dbReference>